<evidence type="ECO:0000256" key="4">
    <source>
        <dbReference type="ARBA" id="ARBA00022679"/>
    </source>
</evidence>
<keyword evidence="6 13" id="KW-0418">Kinase</keyword>
<dbReference type="GO" id="GO:0005886">
    <property type="term" value="C:plasma membrane"/>
    <property type="evidence" value="ECO:0007669"/>
    <property type="project" value="TreeGrafter"/>
</dbReference>
<dbReference type="Gene3D" id="1.10.533.10">
    <property type="entry name" value="Death Domain, Fas"/>
    <property type="match status" value="1"/>
</dbReference>
<dbReference type="InterPro" id="IPR011029">
    <property type="entry name" value="DEATH-like_dom_sf"/>
</dbReference>
<dbReference type="STRING" id="1965070.A0A3S3PQ63"/>
<protein>
    <recommendedName>
        <fullName evidence="2">non-specific serine/threonine protein kinase</fullName>
        <ecNumber evidence="2">2.7.11.1</ecNumber>
    </recommendedName>
</protein>
<accession>A0A3S3PQ63</accession>
<dbReference type="InterPro" id="IPR000719">
    <property type="entry name" value="Prot_kinase_dom"/>
</dbReference>
<keyword evidence="5 10" id="KW-0547">Nucleotide-binding</keyword>
<feature type="domain" description="Protein kinase" evidence="11">
    <location>
        <begin position="224"/>
        <end position="506"/>
    </location>
</feature>
<dbReference type="SUPFAM" id="SSF56112">
    <property type="entry name" value="Protein kinase-like (PK-like)"/>
    <property type="match status" value="1"/>
</dbReference>
<dbReference type="PANTHER" id="PTHR27001">
    <property type="entry name" value="OS01G0253100 PROTEIN"/>
    <property type="match status" value="1"/>
</dbReference>
<evidence type="ECO:0000259" key="11">
    <source>
        <dbReference type="PROSITE" id="PS50011"/>
    </source>
</evidence>
<keyword evidence="7 10" id="KW-0067">ATP-binding</keyword>
<dbReference type="OrthoDB" id="4062651at2759"/>
<dbReference type="Pfam" id="PF00069">
    <property type="entry name" value="Pkinase"/>
    <property type="match status" value="1"/>
</dbReference>
<dbReference type="PANTHER" id="PTHR27001:SF931">
    <property type="entry name" value="OS11G0664100 PROTEIN"/>
    <property type="match status" value="1"/>
</dbReference>
<evidence type="ECO:0000313" key="12">
    <source>
        <dbReference type="EMBL" id="RWS06071.1"/>
    </source>
</evidence>
<dbReference type="InterPro" id="IPR008271">
    <property type="entry name" value="Ser/Thr_kinase_AS"/>
</dbReference>
<dbReference type="SUPFAM" id="SSF47986">
    <property type="entry name" value="DEATH domain"/>
    <property type="match status" value="1"/>
</dbReference>
<organism evidence="13 14">
    <name type="scientific">Dinothrombium tinctorium</name>
    <dbReference type="NCBI Taxonomy" id="1965070"/>
    <lineage>
        <taxon>Eukaryota</taxon>
        <taxon>Metazoa</taxon>
        <taxon>Ecdysozoa</taxon>
        <taxon>Arthropoda</taxon>
        <taxon>Chelicerata</taxon>
        <taxon>Arachnida</taxon>
        <taxon>Acari</taxon>
        <taxon>Acariformes</taxon>
        <taxon>Trombidiformes</taxon>
        <taxon>Prostigmata</taxon>
        <taxon>Anystina</taxon>
        <taxon>Parasitengona</taxon>
        <taxon>Trombidioidea</taxon>
        <taxon>Trombidiidae</taxon>
        <taxon>Dinothrombium</taxon>
    </lineage>
</organism>
<dbReference type="AlphaFoldDB" id="A0A3S3PQ63"/>
<dbReference type="InterPro" id="IPR029397">
    <property type="entry name" value="Tube_Death"/>
</dbReference>
<evidence type="ECO:0000256" key="7">
    <source>
        <dbReference type="ARBA" id="ARBA00022840"/>
    </source>
</evidence>
<dbReference type="Gene3D" id="3.30.200.20">
    <property type="entry name" value="Phosphorylase Kinase, domain 1"/>
    <property type="match status" value="1"/>
</dbReference>
<name>A0A3S3PQ63_9ACAR</name>
<sequence>MQPITANTEIRHLRSRDRCHLSKILDAGDRWKDLAAIITKPDGEQGLLLTASNIRLLEQQKYIPNGSPTQALLDYWGTKGRKRPVIKDLIDYLIRSELYHAADYIAVNVLNGEAINKCGDGSLNGDNMLQSKLVNGASHFSLVNATTLSSDSLSNLNDDILPQKKSIKQTLFTPTAPNLSTLSIEDNSVCDDVSNILAAYSEIKRYSFSLISQSTKNFAEISVKDGGFKIGEGAFGSVYMSSLPSGEILAVKKLKNDFRNQFLNELKILTKFRHENLLPLLGIACEGTVLCLVYEFMVNGSLLDRIACVDDSSPIAWKNRMNITVKVCDGVCHLHSFDEKPYIHRDIKSANILLDKHLNPKVGDFGLARVGSQAENDITRTSAKTTNIIGTSVYMAPEAFRGDVSVKLDTFSFGVVMLELLTGLSPYDSDRDEPDLLSFVEERILGEFDENEITAEHLQPFIDPKAGQFDIELAFKYFKLSRLATEQRKKNRPTMVQLKELLKNLI</sequence>
<dbReference type="Proteomes" id="UP000285301">
    <property type="component" value="Unassembled WGS sequence"/>
</dbReference>
<dbReference type="GO" id="GO:0005524">
    <property type="term" value="F:ATP binding"/>
    <property type="evidence" value="ECO:0007669"/>
    <property type="project" value="UniProtKB-UniRule"/>
</dbReference>
<evidence type="ECO:0000256" key="9">
    <source>
        <dbReference type="ARBA" id="ARBA00048679"/>
    </source>
</evidence>
<gene>
    <name evidence="12" type="ORF">B4U79_00397</name>
    <name evidence="13" type="ORF">B4U79_15046</name>
</gene>
<dbReference type="EMBL" id="NCKU01004354">
    <property type="protein sequence ID" value="RWS06073.1"/>
    <property type="molecule type" value="Genomic_DNA"/>
</dbReference>
<comment type="catalytic activity">
    <reaction evidence="8">
        <text>L-threonyl-[protein] + ATP = O-phospho-L-threonyl-[protein] + ADP + H(+)</text>
        <dbReference type="Rhea" id="RHEA:46608"/>
        <dbReference type="Rhea" id="RHEA-COMP:11060"/>
        <dbReference type="Rhea" id="RHEA-COMP:11605"/>
        <dbReference type="ChEBI" id="CHEBI:15378"/>
        <dbReference type="ChEBI" id="CHEBI:30013"/>
        <dbReference type="ChEBI" id="CHEBI:30616"/>
        <dbReference type="ChEBI" id="CHEBI:61977"/>
        <dbReference type="ChEBI" id="CHEBI:456216"/>
        <dbReference type="EC" id="2.7.11.1"/>
    </reaction>
</comment>
<dbReference type="EC" id="2.7.11.1" evidence="2"/>
<keyword evidence="4" id="KW-0808">Transferase</keyword>
<reference evidence="13" key="2">
    <citation type="submission" date="2018-11" db="EMBL/GenBank/DDBJ databases">
        <title>Trombidioid mite genomics.</title>
        <authorList>
            <person name="Dong X."/>
        </authorList>
    </citation>
    <scope>NUCLEOTIDE SEQUENCE</scope>
    <source>
        <strain evidence="13">UoL-WK</strain>
    </source>
</reference>
<evidence type="ECO:0000256" key="1">
    <source>
        <dbReference type="ARBA" id="ARBA00008718"/>
    </source>
</evidence>
<reference evidence="13 14" key="1">
    <citation type="journal article" date="2018" name="Gigascience">
        <title>Genomes of trombidid mites reveal novel predicted allergens and laterally-transferred genes associated with secondary metabolism.</title>
        <authorList>
            <person name="Dong X."/>
            <person name="Chaisiri K."/>
            <person name="Xia D."/>
            <person name="Armstrong S.D."/>
            <person name="Fang Y."/>
            <person name="Donnelly M.J."/>
            <person name="Kadowaki T."/>
            <person name="McGarry J.W."/>
            <person name="Darby A.C."/>
            <person name="Makepeace B.L."/>
        </authorList>
    </citation>
    <scope>NUCLEOTIDE SEQUENCE [LARGE SCALE GENOMIC DNA]</scope>
    <source>
        <strain evidence="13">UoL-WK</strain>
    </source>
</reference>
<proteinExistence type="inferred from homology"/>
<comment type="similarity">
    <text evidence="1">Belongs to the protein kinase superfamily. TKL Ser/Thr protein kinase family. Pelle subfamily.</text>
</comment>
<dbReference type="PROSITE" id="PS50011">
    <property type="entry name" value="PROTEIN_KINASE_DOM"/>
    <property type="match status" value="1"/>
</dbReference>
<comment type="caution">
    <text evidence="13">The sequence shown here is derived from an EMBL/GenBank/DDBJ whole genome shotgun (WGS) entry which is preliminary data.</text>
</comment>
<dbReference type="PROSITE" id="PS00108">
    <property type="entry name" value="PROTEIN_KINASE_ST"/>
    <property type="match status" value="1"/>
</dbReference>
<evidence type="ECO:0000256" key="3">
    <source>
        <dbReference type="ARBA" id="ARBA00022527"/>
    </source>
</evidence>
<evidence type="ECO:0000256" key="8">
    <source>
        <dbReference type="ARBA" id="ARBA00047899"/>
    </source>
</evidence>
<dbReference type="FunFam" id="1.10.510.10:FF:000754">
    <property type="entry name" value="Interleukin-1 receptor-associated kinase"/>
    <property type="match status" value="1"/>
</dbReference>
<dbReference type="EMBL" id="NCKU01004355">
    <property type="protein sequence ID" value="RWS06071.1"/>
    <property type="molecule type" value="Genomic_DNA"/>
</dbReference>
<feature type="binding site" evidence="10">
    <location>
        <position position="253"/>
    </location>
    <ligand>
        <name>ATP</name>
        <dbReference type="ChEBI" id="CHEBI:30616"/>
    </ligand>
</feature>
<evidence type="ECO:0000313" key="14">
    <source>
        <dbReference type="Proteomes" id="UP000285301"/>
    </source>
</evidence>
<keyword evidence="3" id="KW-0723">Serine/threonine-protein kinase</keyword>
<evidence type="ECO:0000256" key="2">
    <source>
        <dbReference type="ARBA" id="ARBA00012513"/>
    </source>
</evidence>
<dbReference type="InterPro" id="IPR017441">
    <property type="entry name" value="Protein_kinase_ATP_BS"/>
</dbReference>
<dbReference type="PROSITE" id="PS00107">
    <property type="entry name" value="PROTEIN_KINASE_ATP"/>
    <property type="match status" value="1"/>
</dbReference>
<evidence type="ECO:0000313" key="13">
    <source>
        <dbReference type="EMBL" id="RWS06073.1"/>
    </source>
</evidence>
<dbReference type="SMART" id="SM00220">
    <property type="entry name" value="S_TKc"/>
    <property type="match status" value="1"/>
</dbReference>
<keyword evidence="14" id="KW-1185">Reference proteome</keyword>
<dbReference type="GO" id="GO:0004674">
    <property type="term" value="F:protein serine/threonine kinase activity"/>
    <property type="evidence" value="ECO:0007669"/>
    <property type="project" value="UniProtKB-KW"/>
</dbReference>
<dbReference type="Pfam" id="PF14786">
    <property type="entry name" value="Death_2"/>
    <property type="match status" value="1"/>
</dbReference>
<dbReference type="Gene3D" id="1.10.510.10">
    <property type="entry name" value="Transferase(Phosphotransferase) domain 1"/>
    <property type="match status" value="1"/>
</dbReference>
<comment type="catalytic activity">
    <reaction evidence="9">
        <text>L-seryl-[protein] + ATP = O-phospho-L-seryl-[protein] + ADP + H(+)</text>
        <dbReference type="Rhea" id="RHEA:17989"/>
        <dbReference type="Rhea" id="RHEA-COMP:9863"/>
        <dbReference type="Rhea" id="RHEA-COMP:11604"/>
        <dbReference type="ChEBI" id="CHEBI:15378"/>
        <dbReference type="ChEBI" id="CHEBI:29999"/>
        <dbReference type="ChEBI" id="CHEBI:30616"/>
        <dbReference type="ChEBI" id="CHEBI:83421"/>
        <dbReference type="ChEBI" id="CHEBI:456216"/>
        <dbReference type="EC" id="2.7.11.1"/>
    </reaction>
</comment>
<dbReference type="InterPro" id="IPR011009">
    <property type="entry name" value="Kinase-like_dom_sf"/>
</dbReference>
<keyword evidence="13" id="KW-0675">Receptor</keyword>
<evidence type="ECO:0000256" key="6">
    <source>
        <dbReference type="ARBA" id="ARBA00022777"/>
    </source>
</evidence>
<evidence type="ECO:0000256" key="5">
    <source>
        <dbReference type="ARBA" id="ARBA00022741"/>
    </source>
</evidence>
<evidence type="ECO:0000256" key="10">
    <source>
        <dbReference type="PROSITE-ProRule" id="PRU10141"/>
    </source>
</evidence>